<dbReference type="InterPro" id="IPR044135">
    <property type="entry name" value="Met-tRNA-FMT_C"/>
</dbReference>
<name>A0A2S7T5F6_9FLAO</name>
<dbReference type="OrthoDB" id="9802815at2"/>
<evidence type="ECO:0000259" key="7">
    <source>
        <dbReference type="Pfam" id="PF02911"/>
    </source>
</evidence>
<evidence type="ECO:0000313" key="8">
    <source>
        <dbReference type="EMBL" id="PQJ15153.1"/>
    </source>
</evidence>
<evidence type="ECO:0000259" key="6">
    <source>
        <dbReference type="Pfam" id="PF00551"/>
    </source>
</evidence>
<comment type="caution">
    <text evidence="8">The sequence shown here is derived from an EMBL/GenBank/DDBJ whole genome shotgun (WGS) entry which is preliminary data.</text>
</comment>
<dbReference type="NCBIfam" id="TIGR00460">
    <property type="entry name" value="fmt"/>
    <property type="match status" value="1"/>
</dbReference>
<dbReference type="InterPro" id="IPR041711">
    <property type="entry name" value="Met-tRNA-FMT_N"/>
</dbReference>
<evidence type="ECO:0000256" key="4">
    <source>
        <dbReference type="ARBA" id="ARBA00022917"/>
    </source>
</evidence>
<evidence type="ECO:0000256" key="5">
    <source>
        <dbReference type="HAMAP-Rule" id="MF_00182"/>
    </source>
</evidence>
<dbReference type="Gene3D" id="3.40.50.12230">
    <property type="match status" value="1"/>
</dbReference>
<dbReference type="SUPFAM" id="SSF50486">
    <property type="entry name" value="FMT C-terminal domain-like"/>
    <property type="match status" value="1"/>
</dbReference>
<protein>
    <recommendedName>
        <fullName evidence="2 5">Methionyl-tRNA formyltransferase</fullName>
        <ecNumber evidence="2 5">2.1.2.9</ecNumber>
    </recommendedName>
</protein>
<dbReference type="SUPFAM" id="SSF53328">
    <property type="entry name" value="Formyltransferase"/>
    <property type="match status" value="1"/>
</dbReference>
<feature type="binding site" evidence="5">
    <location>
        <begin position="115"/>
        <end position="118"/>
    </location>
    <ligand>
        <name>(6S)-5,6,7,8-tetrahydrofolate</name>
        <dbReference type="ChEBI" id="CHEBI:57453"/>
    </ligand>
</feature>
<dbReference type="InterPro" id="IPR036477">
    <property type="entry name" value="Formyl_transf_N_sf"/>
</dbReference>
<dbReference type="Pfam" id="PF00551">
    <property type="entry name" value="Formyl_trans_N"/>
    <property type="match status" value="1"/>
</dbReference>
<dbReference type="Pfam" id="PF02911">
    <property type="entry name" value="Formyl_trans_C"/>
    <property type="match status" value="1"/>
</dbReference>
<feature type="domain" description="Formyl transferase N-terminal" evidence="6">
    <location>
        <begin position="9"/>
        <end position="185"/>
    </location>
</feature>
<dbReference type="PANTHER" id="PTHR11138:SF5">
    <property type="entry name" value="METHIONYL-TRNA FORMYLTRANSFERASE, MITOCHONDRIAL"/>
    <property type="match status" value="1"/>
</dbReference>
<sequence>MTKDKENLRIVYMGTPEFAVAGLEALLEQNFQVIGVVTAPDRPSGRGRKLQSSAVKKYALEKGIPVLQPQKLRDKGFLMELAALKADLQIIVAFRMLPKVVWGMPPLGTFNLHASLLPQYRGAAPINWALINGETESGVTTFFIDEKIDTGAILLQERCSILPEENAGQLHDKLMALGASLIVKTVELISDGKAKAVVQEEVNQLKEAPKIHRETCEIDWSQSLEQLHNFTRGLSPYPAAWTTFYWKNGQETKALGPVKVLQLDSNSSAPESIENGQTDREKGLAVVQIGKQIWIKHLEGWLRILEMQIPGKRKMLVQDLLNGWQLEEGTWVE</sequence>
<proteinExistence type="inferred from homology"/>
<keyword evidence="4 5" id="KW-0648">Protein biosynthesis</keyword>
<reference evidence="9" key="1">
    <citation type="submission" date="2016-11" db="EMBL/GenBank/DDBJ databases">
        <title>Trade-off between light-utilization and light-protection in marine flavobacteria.</title>
        <authorList>
            <person name="Kumagai Y."/>
            <person name="Yoshizawa S."/>
            <person name="Kogure K."/>
        </authorList>
    </citation>
    <scope>NUCLEOTIDE SEQUENCE [LARGE SCALE GENOMIC DNA]</scope>
    <source>
        <strain evidence="9">SG-18</strain>
    </source>
</reference>
<dbReference type="Proteomes" id="UP000239366">
    <property type="component" value="Unassembled WGS sequence"/>
</dbReference>
<dbReference type="GO" id="GO:0004479">
    <property type="term" value="F:methionyl-tRNA formyltransferase activity"/>
    <property type="evidence" value="ECO:0007669"/>
    <property type="project" value="UniProtKB-UniRule"/>
</dbReference>
<evidence type="ECO:0000313" key="9">
    <source>
        <dbReference type="Proteomes" id="UP000239366"/>
    </source>
</evidence>
<dbReference type="HAMAP" id="MF_00182">
    <property type="entry name" value="Formyl_trans"/>
    <property type="match status" value="1"/>
</dbReference>
<evidence type="ECO:0000256" key="2">
    <source>
        <dbReference type="ARBA" id="ARBA00012261"/>
    </source>
</evidence>
<comment type="function">
    <text evidence="5">Attaches a formyl group to the free amino group of methionyl-tRNA(fMet). The formyl group appears to play a dual role in the initiator identity of N-formylmethionyl-tRNA by promoting its recognition by IF2 and preventing the misappropriation of this tRNA by the elongation apparatus.</text>
</comment>
<evidence type="ECO:0000256" key="3">
    <source>
        <dbReference type="ARBA" id="ARBA00022679"/>
    </source>
</evidence>
<dbReference type="EC" id="2.1.2.9" evidence="2 5"/>
<dbReference type="EMBL" id="MQVX01000001">
    <property type="protein sequence ID" value="PQJ15153.1"/>
    <property type="molecule type" value="Genomic_DNA"/>
</dbReference>
<evidence type="ECO:0000256" key="1">
    <source>
        <dbReference type="ARBA" id="ARBA00010699"/>
    </source>
</evidence>
<accession>A0A2S7T5F6</accession>
<dbReference type="GO" id="GO:0005829">
    <property type="term" value="C:cytosol"/>
    <property type="evidence" value="ECO:0007669"/>
    <property type="project" value="TreeGrafter"/>
</dbReference>
<dbReference type="InterPro" id="IPR002376">
    <property type="entry name" value="Formyl_transf_N"/>
</dbReference>
<dbReference type="AlphaFoldDB" id="A0A2S7T5F6"/>
<dbReference type="InterPro" id="IPR005794">
    <property type="entry name" value="Fmt"/>
</dbReference>
<dbReference type="RefSeq" id="WP_105000805.1">
    <property type="nucleotide sequence ID" value="NZ_MQVX01000001.1"/>
</dbReference>
<keyword evidence="9" id="KW-1185">Reference proteome</keyword>
<organism evidence="8 9">
    <name type="scientific">Aureicoccus marinus</name>
    <dbReference type="NCBI Taxonomy" id="754435"/>
    <lineage>
        <taxon>Bacteria</taxon>
        <taxon>Pseudomonadati</taxon>
        <taxon>Bacteroidota</taxon>
        <taxon>Flavobacteriia</taxon>
        <taxon>Flavobacteriales</taxon>
        <taxon>Flavobacteriaceae</taxon>
        <taxon>Aureicoccus</taxon>
    </lineage>
</organism>
<dbReference type="InterPro" id="IPR005793">
    <property type="entry name" value="Formyl_trans_C"/>
</dbReference>
<comment type="catalytic activity">
    <reaction evidence="5">
        <text>L-methionyl-tRNA(fMet) + (6R)-10-formyltetrahydrofolate = N-formyl-L-methionyl-tRNA(fMet) + (6S)-5,6,7,8-tetrahydrofolate + H(+)</text>
        <dbReference type="Rhea" id="RHEA:24380"/>
        <dbReference type="Rhea" id="RHEA-COMP:9952"/>
        <dbReference type="Rhea" id="RHEA-COMP:9953"/>
        <dbReference type="ChEBI" id="CHEBI:15378"/>
        <dbReference type="ChEBI" id="CHEBI:57453"/>
        <dbReference type="ChEBI" id="CHEBI:78530"/>
        <dbReference type="ChEBI" id="CHEBI:78844"/>
        <dbReference type="ChEBI" id="CHEBI:195366"/>
        <dbReference type="EC" id="2.1.2.9"/>
    </reaction>
</comment>
<dbReference type="CDD" id="cd08704">
    <property type="entry name" value="Met_tRNA_FMT_C"/>
    <property type="match status" value="1"/>
</dbReference>
<comment type="similarity">
    <text evidence="1 5">Belongs to the Fmt family.</text>
</comment>
<keyword evidence="3 5" id="KW-0808">Transferase</keyword>
<gene>
    <name evidence="5" type="primary">fmt</name>
    <name evidence="8" type="ORF">BST99_04890</name>
</gene>
<dbReference type="InterPro" id="IPR011034">
    <property type="entry name" value="Formyl_transferase-like_C_sf"/>
</dbReference>
<feature type="domain" description="Formyl transferase C-terminal" evidence="7">
    <location>
        <begin position="210"/>
        <end position="323"/>
    </location>
</feature>
<dbReference type="PANTHER" id="PTHR11138">
    <property type="entry name" value="METHIONYL-TRNA FORMYLTRANSFERASE"/>
    <property type="match status" value="1"/>
</dbReference>
<dbReference type="CDD" id="cd08646">
    <property type="entry name" value="FMT_core_Met-tRNA-FMT_N"/>
    <property type="match status" value="1"/>
</dbReference>